<gene>
    <name evidence="22" type="primary">COII</name>
</gene>
<comment type="similarity">
    <text evidence="2 18">Belongs to the cytochrome c oxidase subunit 2 family.</text>
</comment>
<comment type="subcellular location">
    <subcellularLocation>
        <location evidence="1 18">Mitochondrion inner membrane</location>
        <topology evidence="1 18">Multi-pass membrane protein</topology>
    </subcellularLocation>
</comment>
<dbReference type="Gene3D" id="2.60.40.420">
    <property type="entry name" value="Cupredoxins - blue copper proteins"/>
    <property type="match status" value="1"/>
</dbReference>
<evidence type="ECO:0000256" key="17">
    <source>
        <dbReference type="ARBA" id="ARBA00049512"/>
    </source>
</evidence>
<evidence type="ECO:0000256" key="14">
    <source>
        <dbReference type="ARBA" id="ARBA00023008"/>
    </source>
</evidence>
<evidence type="ECO:0000256" key="11">
    <source>
        <dbReference type="ARBA" id="ARBA00022967"/>
    </source>
</evidence>
<dbReference type="FunFam" id="2.60.40.420:FF:000001">
    <property type="entry name" value="Cytochrome c oxidase subunit 2"/>
    <property type="match status" value="1"/>
</dbReference>
<dbReference type="InterPro" id="IPR011759">
    <property type="entry name" value="Cyt_c_oxidase_su2_TM_dom"/>
</dbReference>
<dbReference type="GO" id="GO:0042773">
    <property type="term" value="P:ATP synthesis coupled electron transport"/>
    <property type="evidence" value="ECO:0007669"/>
    <property type="project" value="TreeGrafter"/>
</dbReference>
<dbReference type="InterPro" id="IPR001505">
    <property type="entry name" value="Copper_CuA"/>
</dbReference>
<keyword evidence="16 18" id="KW-0472">Membrane</keyword>
<organism evidence="22">
    <name type="scientific">Taharana fasciana</name>
    <name type="common">Leafhopper</name>
    <dbReference type="NCBI Taxonomy" id="2038276"/>
    <lineage>
        <taxon>Eukaryota</taxon>
        <taxon>Metazoa</taxon>
        <taxon>Ecdysozoa</taxon>
        <taxon>Arthropoda</taxon>
        <taxon>Hexapoda</taxon>
        <taxon>Insecta</taxon>
        <taxon>Pterygota</taxon>
        <taxon>Neoptera</taxon>
        <taxon>Paraneoptera</taxon>
        <taxon>Hemiptera</taxon>
        <taxon>Auchenorrhyncha</taxon>
        <taxon>Membracoidea</taxon>
        <taxon>Cicadellidae</taxon>
        <taxon>Coelidiinae</taxon>
        <taxon>Taharana</taxon>
    </lineage>
</organism>
<keyword evidence="11" id="KW-1278">Translocase</keyword>
<comment type="function">
    <text evidence="18">Component of the cytochrome c oxidase, the last enzyme in the mitochondrial electron transport chain which drives oxidative phosphorylation. The respiratory chain contains 3 multisubunit complexes succinate dehydrogenase (complex II, CII), ubiquinol-cytochrome c oxidoreductase (cytochrome b-c1 complex, complex III, CIII) and cytochrome c oxidase (complex IV, CIV), that cooperate to transfer electrons derived from NADH and succinate to molecular oxygen, creating an electrochemical gradient over the inner membrane that drives transmembrane transport and the ATP synthase. Cytochrome c oxidase is the component of the respiratory chain that catalyzes the reduction of oxygen to water. Electrons originating from reduced cytochrome c in the intermembrane space (IMS) are transferred via the dinuclear copper A center (CU(A)) of subunit 2 and heme A of subunit 1 to the active site in subunit 1, a binuclear center (BNC) formed by heme A3 and copper B (CU(B)). The BNC reduces molecular oxygen to 2 water molecules using 4 electrons from cytochrome c in the IMS and 4 protons from the mitochondrial matrix.</text>
</comment>
<dbReference type="InterPro" id="IPR034210">
    <property type="entry name" value="CcO_II_C"/>
</dbReference>
<keyword evidence="14 18" id="KW-0186">Copper</keyword>
<keyword evidence="8 18" id="KW-0479">Metal-binding</keyword>
<evidence type="ECO:0000256" key="3">
    <source>
        <dbReference type="ARBA" id="ARBA00011164"/>
    </source>
</evidence>
<protein>
    <recommendedName>
        <fullName evidence="4 18">Cytochrome c oxidase subunit 2</fullName>
    </recommendedName>
</protein>
<name>A0A343K3X4_TAHFA</name>
<evidence type="ECO:0000256" key="19">
    <source>
        <dbReference type="SAM" id="Phobius"/>
    </source>
</evidence>
<evidence type="ECO:0000256" key="2">
    <source>
        <dbReference type="ARBA" id="ARBA00007866"/>
    </source>
</evidence>
<dbReference type="PROSITE" id="PS50999">
    <property type="entry name" value="COX2_TM"/>
    <property type="match status" value="1"/>
</dbReference>
<dbReference type="PANTHER" id="PTHR22888:SF9">
    <property type="entry name" value="CYTOCHROME C OXIDASE SUBUNIT 2"/>
    <property type="match status" value="1"/>
</dbReference>
<evidence type="ECO:0000256" key="18">
    <source>
        <dbReference type="RuleBase" id="RU000457"/>
    </source>
</evidence>
<dbReference type="PRINTS" id="PR01166">
    <property type="entry name" value="CYCOXIDASEII"/>
</dbReference>
<feature type="transmembrane region" description="Helical" evidence="19">
    <location>
        <begin position="62"/>
        <end position="80"/>
    </location>
</feature>
<proteinExistence type="inferred from homology"/>
<keyword evidence="10" id="KW-0460">Magnesium</keyword>
<evidence type="ECO:0000256" key="6">
    <source>
        <dbReference type="ARBA" id="ARBA00022660"/>
    </source>
</evidence>
<evidence type="ECO:0000256" key="9">
    <source>
        <dbReference type="ARBA" id="ARBA00022792"/>
    </source>
</evidence>
<evidence type="ECO:0000256" key="13">
    <source>
        <dbReference type="ARBA" id="ARBA00022989"/>
    </source>
</evidence>
<feature type="transmembrane region" description="Helical" evidence="19">
    <location>
        <begin position="20"/>
        <end position="42"/>
    </location>
</feature>
<dbReference type="InterPro" id="IPR014222">
    <property type="entry name" value="Cyt_c_oxidase_su2"/>
</dbReference>
<keyword evidence="9 18" id="KW-0999">Mitochondrion inner membrane</keyword>
<dbReference type="Pfam" id="PF02790">
    <property type="entry name" value="COX2_TM"/>
    <property type="match status" value="1"/>
</dbReference>
<comment type="cofactor">
    <cofactor evidence="18">
        <name>Cu cation</name>
        <dbReference type="ChEBI" id="CHEBI:23378"/>
    </cofactor>
    <text evidence="18">Binds a copper A center.</text>
</comment>
<dbReference type="Gene3D" id="1.10.287.90">
    <property type="match status" value="1"/>
</dbReference>
<keyword evidence="7 18" id="KW-0812">Transmembrane</keyword>
<evidence type="ECO:0000259" key="20">
    <source>
        <dbReference type="PROSITE" id="PS50857"/>
    </source>
</evidence>
<keyword evidence="13 19" id="KW-1133">Transmembrane helix</keyword>
<dbReference type="InterPro" id="IPR036257">
    <property type="entry name" value="Cyt_c_oxidase_su2_TM_sf"/>
</dbReference>
<dbReference type="GO" id="GO:0005507">
    <property type="term" value="F:copper ion binding"/>
    <property type="evidence" value="ECO:0007669"/>
    <property type="project" value="InterPro"/>
</dbReference>
<keyword evidence="15 18" id="KW-0496">Mitochondrion</keyword>
<evidence type="ECO:0000256" key="15">
    <source>
        <dbReference type="ARBA" id="ARBA00023128"/>
    </source>
</evidence>
<dbReference type="NCBIfam" id="TIGR02866">
    <property type="entry name" value="CoxB"/>
    <property type="match status" value="1"/>
</dbReference>
<dbReference type="GO" id="GO:0005743">
    <property type="term" value="C:mitochondrial inner membrane"/>
    <property type="evidence" value="ECO:0007669"/>
    <property type="project" value="UniProtKB-SubCell"/>
</dbReference>
<dbReference type="InterPro" id="IPR002429">
    <property type="entry name" value="CcO_II-like_C"/>
</dbReference>
<comment type="catalytic activity">
    <reaction evidence="17">
        <text>4 Fe(II)-[cytochrome c] + O2 + 8 H(+)(in) = 4 Fe(III)-[cytochrome c] + 2 H2O + 4 H(+)(out)</text>
        <dbReference type="Rhea" id="RHEA:11436"/>
        <dbReference type="Rhea" id="RHEA-COMP:10350"/>
        <dbReference type="Rhea" id="RHEA-COMP:14399"/>
        <dbReference type="ChEBI" id="CHEBI:15377"/>
        <dbReference type="ChEBI" id="CHEBI:15378"/>
        <dbReference type="ChEBI" id="CHEBI:15379"/>
        <dbReference type="ChEBI" id="CHEBI:29033"/>
        <dbReference type="ChEBI" id="CHEBI:29034"/>
        <dbReference type="EC" id="7.1.1.9"/>
    </reaction>
    <physiologicalReaction direction="left-to-right" evidence="17">
        <dbReference type="Rhea" id="RHEA:11437"/>
    </physiologicalReaction>
</comment>
<comment type="subunit">
    <text evidence="3">Component of the cytochrome c oxidase (complex IV, CIV), a multisubunit enzyme composed of a catalytic core of 3 subunits and several supernumerary subunits. The complex exists as a monomer or a dimer and forms supercomplexes (SCs) in the inner mitochondrial membrane with ubiquinol-cytochrome c oxidoreductase (cytochrome b-c1 complex, complex III, CIII).</text>
</comment>
<feature type="domain" description="Cytochrome oxidase subunit II copper A binding" evidence="20">
    <location>
        <begin position="91"/>
        <end position="224"/>
    </location>
</feature>
<evidence type="ECO:0000259" key="21">
    <source>
        <dbReference type="PROSITE" id="PS50999"/>
    </source>
</evidence>
<dbReference type="PROSITE" id="PS50857">
    <property type="entry name" value="COX2_CUA"/>
    <property type="match status" value="1"/>
</dbReference>
<dbReference type="SUPFAM" id="SSF49503">
    <property type="entry name" value="Cupredoxins"/>
    <property type="match status" value="1"/>
</dbReference>
<dbReference type="GO" id="GO:0016491">
    <property type="term" value="F:oxidoreductase activity"/>
    <property type="evidence" value="ECO:0007669"/>
    <property type="project" value="InterPro"/>
</dbReference>
<dbReference type="SUPFAM" id="SSF81464">
    <property type="entry name" value="Cytochrome c oxidase subunit II-like, transmembrane region"/>
    <property type="match status" value="1"/>
</dbReference>
<dbReference type="EMBL" id="KY886913">
    <property type="protein sequence ID" value="ATD51672.1"/>
    <property type="molecule type" value="Genomic_DNA"/>
</dbReference>
<reference evidence="22" key="2">
    <citation type="submission" date="2017-04" db="EMBL/GenBank/DDBJ databases">
        <authorList>
            <person name="Afonso C.L."/>
            <person name="Miller P.J."/>
            <person name="Scott M.A."/>
            <person name="Spackman E."/>
            <person name="Goraichik I."/>
            <person name="Dimitrov K.M."/>
            <person name="Suarez D.L."/>
            <person name="Swayne D.E."/>
        </authorList>
    </citation>
    <scope>NUCLEOTIDE SEQUENCE</scope>
</reference>
<evidence type="ECO:0000256" key="5">
    <source>
        <dbReference type="ARBA" id="ARBA00022448"/>
    </source>
</evidence>
<dbReference type="AlphaFoldDB" id="A0A343K3X4"/>
<dbReference type="PANTHER" id="PTHR22888">
    <property type="entry name" value="CYTOCHROME C OXIDASE, SUBUNIT II"/>
    <property type="match status" value="1"/>
</dbReference>
<geneLocation type="mitochondrion" evidence="22"/>
<evidence type="ECO:0000256" key="10">
    <source>
        <dbReference type="ARBA" id="ARBA00022842"/>
    </source>
</evidence>
<evidence type="ECO:0000256" key="12">
    <source>
        <dbReference type="ARBA" id="ARBA00022982"/>
    </source>
</evidence>
<dbReference type="CDD" id="cd13912">
    <property type="entry name" value="CcO_II_C"/>
    <property type="match status" value="1"/>
</dbReference>
<dbReference type="PROSITE" id="PS00078">
    <property type="entry name" value="COX2"/>
    <property type="match status" value="1"/>
</dbReference>
<evidence type="ECO:0000256" key="16">
    <source>
        <dbReference type="ARBA" id="ARBA00023136"/>
    </source>
</evidence>
<evidence type="ECO:0000256" key="1">
    <source>
        <dbReference type="ARBA" id="ARBA00004448"/>
    </source>
</evidence>
<reference evidence="22" key="1">
    <citation type="journal article" date="2017" name="Genetica">
        <title>Complete mitochondrial genome of Taharana fasciana (Insecta, Hemiptera: Cicadellidae) and comparison with other Cicadellidae insects.</title>
        <authorList>
            <person name="Wang J."/>
            <person name="Li H."/>
            <person name="Dai R."/>
        </authorList>
    </citation>
    <scope>NUCLEOTIDE SEQUENCE</scope>
</reference>
<dbReference type="InterPro" id="IPR008972">
    <property type="entry name" value="Cupredoxin"/>
</dbReference>
<keyword evidence="5 18" id="KW-0813">Transport</keyword>
<evidence type="ECO:0000313" key="22">
    <source>
        <dbReference type="EMBL" id="ATD51672.1"/>
    </source>
</evidence>
<evidence type="ECO:0000256" key="7">
    <source>
        <dbReference type="ARBA" id="ARBA00022692"/>
    </source>
</evidence>
<dbReference type="InterPro" id="IPR045187">
    <property type="entry name" value="CcO_II"/>
</dbReference>
<dbReference type="Pfam" id="PF00116">
    <property type="entry name" value="COX2"/>
    <property type="match status" value="1"/>
</dbReference>
<evidence type="ECO:0000256" key="4">
    <source>
        <dbReference type="ARBA" id="ARBA00015946"/>
    </source>
</evidence>
<keyword evidence="12 18" id="KW-0249">Electron transport</keyword>
<sequence length="225" mass="26409">MKWLNLMFQDPSSPMMEQLVTLHDHIMMILIMITMLVMYMMYSIMMNKMINRFMIEGQMIEFIWTIAPAMMLIMIAMPSLKTLYMIEESNSPLLTIKAIGHQWYWSYEYSDLNKIEMDSYMKPTQELMENEMRLLESDYQMILPFNTPIRVLTSSLDVIHSWTIQSLGIKIDASPGRINQANMYISKPGVYYGQCSEICGANHSFMPIMAEVINIDSFMKWLIKN</sequence>
<evidence type="ECO:0000256" key="8">
    <source>
        <dbReference type="ARBA" id="ARBA00022723"/>
    </source>
</evidence>
<accession>A0A343K3X4</accession>
<feature type="domain" description="Cytochrome oxidase subunit II transmembrane region profile" evidence="21">
    <location>
        <begin position="1"/>
        <end position="90"/>
    </location>
</feature>
<dbReference type="GO" id="GO:0004129">
    <property type="term" value="F:cytochrome-c oxidase activity"/>
    <property type="evidence" value="ECO:0007669"/>
    <property type="project" value="UniProtKB-EC"/>
</dbReference>
<keyword evidence="6 18" id="KW-0679">Respiratory chain</keyword>